<dbReference type="Proteomes" id="UP001218188">
    <property type="component" value="Unassembled WGS sequence"/>
</dbReference>
<comment type="caution">
    <text evidence="1">The sequence shown here is derived from an EMBL/GenBank/DDBJ whole genome shotgun (WGS) entry which is preliminary data.</text>
</comment>
<reference evidence="1" key="1">
    <citation type="submission" date="2023-03" db="EMBL/GenBank/DDBJ databases">
        <title>Massive genome expansion in bonnet fungi (Mycena s.s.) driven by repeated elements and novel gene families across ecological guilds.</title>
        <authorList>
            <consortium name="Lawrence Berkeley National Laboratory"/>
            <person name="Harder C.B."/>
            <person name="Miyauchi S."/>
            <person name="Viragh M."/>
            <person name="Kuo A."/>
            <person name="Thoen E."/>
            <person name="Andreopoulos B."/>
            <person name="Lu D."/>
            <person name="Skrede I."/>
            <person name="Drula E."/>
            <person name="Henrissat B."/>
            <person name="Morin E."/>
            <person name="Kohler A."/>
            <person name="Barry K."/>
            <person name="LaButti K."/>
            <person name="Morin E."/>
            <person name="Salamov A."/>
            <person name="Lipzen A."/>
            <person name="Mereny Z."/>
            <person name="Hegedus B."/>
            <person name="Baldrian P."/>
            <person name="Stursova M."/>
            <person name="Weitz H."/>
            <person name="Taylor A."/>
            <person name="Grigoriev I.V."/>
            <person name="Nagy L.G."/>
            <person name="Martin F."/>
            <person name="Kauserud H."/>
        </authorList>
    </citation>
    <scope>NUCLEOTIDE SEQUENCE</scope>
    <source>
        <strain evidence="1">CBHHK200</strain>
    </source>
</reference>
<name>A0AAD6RZS1_9AGAR</name>
<dbReference type="EMBL" id="JARJCM010000331">
    <property type="protein sequence ID" value="KAJ7018601.1"/>
    <property type="molecule type" value="Genomic_DNA"/>
</dbReference>
<keyword evidence="2" id="KW-1185">Reference proteome</keyword>
<evidence type="ECO:0000313" key="2">
    <source>
        <dbReference type="Proteomes" id="UP001218188"/>
    </source>
</evidence>
<sequence>WTNDLSQQLVTCIVQTAIIKRVLFPPPGANASTAKGGGKTKVSAQWDLCVELLGENTKYKQAITAAKTSV</sequence>
<feature type="non-terminal residue" evidence="1">
    <location>
        <position position="1"/>
    </location>
</feature>
<dbReference type="AlphaFoldDB" id="A0AAD6RZS1"/>
<protein>
    <submittedName>
        <fullName evidence="1">Uncharacterized protein</fullName>
    </submittedName>
</protein>
<proteinExistence type="predicted"/>
<feature type="non-terminal residue" evidence="1">
    <location>
        <position position="70"/>
    </location>
</feature>
<evidence type="ECO:0000313" key="1">
    <source>
        <dbReference type="EMBL" id="KAJ7018601.1"/>
    </source>
</evidence>
<organism evidence="1 2">
    <name type="scientific">Mycena alexandri</name>
    <dbReference type="NCBI Taxonomy" id="1745969"/>
    <lineage>
        <taxon>Eukaryota</taxon>
        <taxon>Fungi</taxon>
        <taxon>Dikarya</taxon>
        <taxon>Basidiomycota</taxon>
        <taxon>Agaricomycotina</taxon>
        <taxon>Agaricomycetes</taxon>
        <taxon>Agaricomycetidae</taxon>
        <taxon>Agaricales</taxon>
        <taxon>Marasmiineae</taxon>
        <taxon>Mycenaceae</taxon>
        <taxon>Mycena</taxon>
    </lineage>
</organism>
<gene>
    <name evidence="1" type="ORF">C8F04DRAFT_909624</name>
</gene>
<accession>A0AAD6RZS1</accession>